<evidence type="ECO:0000313" key="3">
    <source>
        <dbReference type="Proteomes" id="UP001444071"/>
    </source>
</evidence>
<name>A0ABV0W381_9TELE</name>
<feature type="region of interest" description="Disordered" evidence="1">
    <location>
        <begin position="85"/>
        <end position="105"/>
    </location>
</feature>
<dbReference type="Proteomes" id="UP001444071">
    <property type="component" value="Unassembled WGS sequence"/>
</dbReference>
<evidence type="ECO:0000256" key="1">
    <source>
        <dbReference type="SAM" id="MobiDB-lite"/>
    </source>
</evidence>
<reference evidence="2 3" key="1">
    <citation type="submission" date="2021-06" db="EMBL/GenBank/DDBJ databases">
        <authorList>
            <person name="Palmer J.M."/>
        </authorList>
    </citation>
    <scope>NUCLEOTIDE SEQUENCE [LARGE SCALE GENOMIC DNA]</scope>
    <source>
        <strain evidence="2 3">XR_2019</strain>
        <tissue evidence="2">Muscle</tissue>
    </source>
</reference>
<comment type="caution">
    <text evidence="2">The sequence shown here is derived from an EMBL/GenBank/DDBJ whole genome shotgun (WGS) entry which is preliminary data.</text>
</comment>
<organism evidence="2 3">
    <name type="scientific">Xenotaenia resolanae</name>
    <dbReference type="NCBI Taxonomy" id="208358"/>
    <lineage>
        <taxon>Eukaryota</taxon>
        <taxon>Metazoa</taxon>
        <taxon>Chordata</taxon>
        <taxon>Craniata</taxon>
        <taxon>Vertebrata</taxon>
        <taxon>Euteleostomi</taxon>
        <taxon>Actinopterygii</taxon>
        <taxon>Neopterygii</taxon>
        <taxon>Teleostei</taxon>
        <taxon>Neoteleostei</taxon>
        <taxon>Acanthomorphata</taxon>
        <taxon>Ovalentaria</taxon>
        <taxon>Atherinomorphae</taxon>
        <taxon>Cyprinodontiformes</taxon>
        <taxon>Goodeidae</taxon>
        <taxon>Xenotaenia</taxon>
    </lineage>
</organism>
<dbReference type="EMBL" id="JAHRIM010025627">
    <property type="protein sequence ID" value="MEQ2263987.1"/>
    <property type="molecule type" value="Genomic_DNA"/>
</dbReference>
<keyword evidence="3" id="KW-1185">Reference proteome</keyword>
<accession>A0ABV0W381</accession>
<proteinExistence type="predicted"/>
<feature type="compositionally biased region" description="Polar residues" evidence="1">
    <location>
        <begin position="88"/>
        <end position="105"/>
    </location>
</feature>
<protein>
    <submittedName>
        <fullName evidence="2">Uncharacterized protein</fullName>
    </submittedName>
</protein>
<sequence>MKTQASQSYLWLARERQSILSEELLPEQSLLSKKGKINTHVTASWVWLHTVSQIQVLLIKTGSCPDTNTAHMSTSGTLGHEDWLEFEQPSSHNSPACTQVPAQSA</sequence>
<gene>
    <name evidence="2" type="ORF">XENORESO_016798</name>
</gene>
<evidence type="ECO:0000313" key="2">
    <source>
        <dbReference type="EMBL" id="MEQ2263987.1"/>
    </source>
</evidence>